<accession>A0AAN6WN80</accession>
<feature type="compositionally biased region" description="Polar residues" evidence="1">
    <location>
        <begin position="418"/>
        <end position="429"/>
    </location>
</feature>
<evidence type="ECO:0000313" key="2">
    <source>
        <dbReference type="EMBL" id="KAK4183372.1"/>
    </source>
</evidence>
<proteinExistence type="predicted"/>
<dbReference type="AlphaFoldDB" id="A0AAN6WN80"/>
<keyword evidence="3" id="KW-1185">Reference proteome</keyword>
<comment type="caution">
    <text evidence="2">The sequence shown here is derived from an EMBL/GenBank/DDBJ whole genome shotgun (WGS) entry which is preliminary data.</text>
</comment>
<reference evidence="2" key="2">
    <citation type="submission" date="2023-05" db="EMBL/GenBank/DDBJ databases">
        <authorList>
            <consortium name="Lawrence Berkeley National Laboratory"/>
            <person name="Steindorff A."/>
            <person name="Hensen N."/>
            <person name="Bonometti L."/>
            <person name="Westerberg I."/>
            <person name="Brannstrom I.O."/>
            <person name="Guillou S."/>
            <person name="Cros-Aarteil S."/>
            <person name="Calhoun S."/>
            <person name="Haridas S."/>
            <person name="Kuo A."/>
            <person name="Mondo S."/>
            <person name="Pangilinan J."/>
            <person name="Riley R."/>
            <person name="Labutti K."/>
            <person name="Andreopoulos B."/>
            <person name="Lipzen A."/>
            <person name="Chen C."/>
            <person name="Yanf M."/>
            <person name="Daum C."/>
            <person name="Ng V."/>
            <person name="Clum A."/>
            <person name="Ohm R."/>
            <person name="Martin F."/>
            <person name="Silar P."/>
            <person name="Natvig D."/>
            <person name="Lalanne C."/>
            <person name="Gautier V."/>
            <person name="Ament-Velasquez S.L."/>
            <person name="Kruys A."/>
            <person name="Hutchinson M.I."/>
            <person name="Powell A.J."/>
            <person name="Barry K."/>
            <person name="Miller A.N."/>
            <person name="Grigoriev I.V."/>
            <person name="Debuchy R."/>
            <person name="Gladieux P."/>
            <person name="Thoren M.H."/>
            <person name="Johannesson H."/>
        </authorList>
    </citation>
    <scope>NUCLEOTIDE SEQUENCE</scope>
    <source>
        <strain evidence="2">PSN309</strain>
    </source>
</reference>
<feature type="compositionally biased region" description="Basic and acidic residues" evidence="1">
    <location>
        <begin position="442"/>
        <end position="453"/>
    </location>
</feature>
<organism evidence="2 3">
    <name type="scientific">Podospora australis</name>
    <dbReference type="NCBI Taxonomy" id="1536484"/>
    <lineage>
        <taxon>Eukaryota</taxon>
        <taxon>Fungi</taxon>
        <taxon>Dikarya</taxon>
        <taxon>Ascomycota</taxon>
        <taxon>Pezizomycotina</taxon>
        <taxon>Sordariomycetes</taxon>
        <taxon>Sordariomycetidae</taxon>
        <taxon>Sordariales</taxon>
        <taxon>Podosporaceae</taxon>
        <taxon>Podospora</taxon>
    </lineage>
</organism>
<name>A0AAN6WN80_9PEZI</name>
<feature type="region of interest" description="Disordered" evidence="1">
    <location>
        <begin position="366"/>
        <end position="461"/>
    </location>
</feature>
<protein>
    <submittedName>
        <fullName evidence="2">Uncharacterized protein</fullName>
    </submittedName>
</protein>
<dbReference type="Proteomes" id="UP001302126">
    <property type="component" value="Unassembled WGS sequence"/>
</dbReference>
<dbReference type="EMBL" id="MU864554">
    <property type="protein sequence ID" value="KAK4183372.1"/>
    <property type="molecule type" value="Genomic_DNA"/>
</dbReference>
<feature type="region of interest" description="Disordered" evidence="1">
    <location>
        <begin position="173"/>
        <end position="202"/>
    </location>
</feature>
<sequence length="461" mass="51764">MESPPDSPTVELDTSASSLILPLALQDETPFSPTPTPVRREIFVRRQTWSDRAKVLVIVEKTVDPNGAIVESRRYLDLLLDFVLPVYALPRLNRTKWNVEVGYGQGTARVDYPFRSREGAFQFQQLLTGYKPVEVFEEVTCVVTYWKKFRIPLPQYAGTGQIQLWVEVEQEPGEQTSHSLSPTTTTSRRSSHSSQSTAKRPLSIASIQTTSTLVQRHAERSVMVIQDPRPPLIAAFLKDRDREDGYTMLQMKATDLQITEATTHREEALLSIASAQSRHFLVNKHLPVPGPVSLSAWNICDQRRQPGPDSARIKPLECSHLALNLGSYRDPLNLSKRQNLHDSILRLQLGHFERLQRLNAMRNQQVSQNTREMAQLRTPPSSARTSIMSTRSLPPVLMRSPRASGAGGTSRPALLPEIQTQPWMSTTFITRADGNPQGGRSPELDGRGVRPELETLPTRIS</sequence>
<feature type="compositionally biased region" description="Low complexity" evidence="1">
    <location>
        <begin position="175"/>
        <end position="197"/>
    </location>
</feature>
<evidence type="ECO:0000313" key="3">
    <source>
        <dbReference type="Proteomes" id="UP001302126"/>
    </source>
</evidence>
<feature type="compositionally biased region" description="Polar residues" evidence="1">
    <location>
        <begin position="366"/>
        <end position="392"/>
    </location>
</feature>
<gene>
    <name evidence="2" type="ORF">QBC35DRAFT_535784</name>
</gene>
<evidence type="ECO:0000256" key="1">
    <source>
        <dbReference type="SAM" id="MobiDB-lite"/>
    </source>
</evidence>
<reference evidence="2" key="1">
    <citation type="journal article" date="2023" name="Mol. Phylogenet. Evol.">
        <title>Genome-scale phylogeny and comparative genomics of the fungal order Sordariales.</title>
        <authorList>
            <person name="Hensen N."/>
            <person name="Bonometti L."/>
            <person name="Westerberg I."/>
            <person name="Brannstrom I.O."/>
            <person name="Guillou S."/>
            <person name="Cros-Aarteil S."/>
            <person name="Calhoun S."/>
            <person name="Haridas S."/>
            <person name="Kuo A."/>
            <person name="Mondo S."/>
            <person name="Pangilinan J."/>
            <person name="Riley R."/>
            <person name="LaButti K."/>
            <person name="Andreopoulos B."/>
            <person name="Lipzen A."/>
            <person name="Chen C."/>
            <person name="Yan M."/>
            <person name="Daum C."/>
            <person name="Ng V."/>
            <person name="Clum A."/>
            <person name="Steindorff A."/>
            <person name="Ohm R.A."/>
            <person name="Martin F."/>
            <person name="Silar P."/>
            <person name="Natvig D.O."/>
            <person name="Lalanne C."/>
            <person name="Gautier V."/>
            <person name="Ament-Velasquez S.L."/>
            <person name="Kruys A."/>
            <person name="Hutchinson M.I."/>
            <person name="Powell A.J."/>
            <person name="Barry K."/>
            <person name="Miller A.N."/>
            <person name="Grigoriev I.V."/>
            <person name="Debuchy R."/>
            <person name="Gladieux P."/>
            <person name="Hiltunen Thoren M."/>
            <person name="Johannesson H."/>
        </authorList>
    </citation>
    <scope>NUCLEOTIDE SEQUENCE</scope>
    <source>
        <strain evidence="2">PSN309</strain>
    </source>
</reference>